<reference evidence="1 2" key="1">
    <citation type="submission" date="2024-02" db="EMBL/GenBank/DDBJ databases">
        <authorList>
            <person name="Chen Y."/>
            <person name="Shah S."/>
            <person name="Dougan E. K."/>
            <person name="Thang M."/>
            <person name="Chan C."/>
        </authorList>
    </citation>
    <scope>NUCLEOTIDE SEQUENCE [LARGE SCALE GENOMIC DNA]</scope>
</reference>
<evidence type="ECO:0000313" key="1">
    <source>
        <dbReference type="EMBL" id="CAK9059621.1"/>
    </source>
</evidence>
<dbReference type="Proteomes" id="UP001642464">
    <property type="component" value="Unassembled WGS sequence"/>
</dbReference>
<accession>A0ABP0N7P1</accession>
<keyword evidence="2" id="KW-1185">Reference proteome</keyword>
<evidence type="ECO:0000313" key="2">
    <source>
        <dbReference type="Proteomes" id="UP001642464"/>
    </source>
</evidence>
<name>A0ABP0N7P1_9DINO</name>
<gene>
    <name evidence="1" type="ORF">SCF082_LOCUS31553</name>
</gene>
<protein>
    <submittedName>
        <fullName evidence="1">Protein SYM1</fullName>
    </submittedName>
</protein>
<dbReference type="EMBL" id="CAXAMM010026780">
    <property type="protein sequence ID" value="CAK9059621.1"/>
    <property type="molecule type" value="Genomic_DNA"/>
</dbReference>
<dbReference type="InterPro" id="IPR007248">
    <property type="entry name" value="Mpv17_PMP22"/>
</dbReference>
<organism evidence="1 2">
    <name type="scientific">Durusdinium trenchii</name>
    <dbReference type="NCBI Taxonomy" id="1381693"/>
    <lineage>
        <taxon>Eukaryota</taxon>
        <taxon>Sar</taxon>
        <taxon>Alveolata</taxon>
        <taxon>Dinophyceae</taxon>
        <taxon>Suessiales</taxon>
        <taxon>Symbiodiniaceae</taxon>
        <taxon>Durusdinium</taxon>
    </lineage>
</organism>
<proteinExistence type="predicted"/>
<sequence>MSRIDSIRITPIRSPVLPRGMCHVCRVSPGEKWQVDNIHCGSFYIPVYFLSVGLMQSDSLQASKENLMAEWWTTYVTCTGFWVPFMCANWRFCPAAHRVKAMQTANLFWNVIIDHLAHREEVHEHAHHEE</sequence>
<dbReference type="Pfam" id="PF04117">
    <property type="entry name" value="Mpv17_PMP22"/>
    <property type="match status" value="1"/>
</dbReference>
<comment type="caution">
    <text evidence="1">The sequence shown here is derived from an EMBL/GenBank/DDBJ whole genome shotgun (WGS) entry which is preliminary data.</text>
</comment>